<evidence type="ECO:0000313" key="8">
    <source>
        <dbReference type="EMBL" id="SHI16428.1"/>
    </source>
</evidence>
<feature type="domain" description="CobW C-terminal" evidence="7">
    <location>
        <begin position="258"/>
        <end position="349"/>
    </location>
</feature>
<accession>A0A1M5YX51</accession>
<dbReference type="InterPro" id="IPR027417">
    <property type="entry name" value="P-loop_NTPase"/>
</dbReference>
<comment type="function">
    <text evidence="5">Zinc chaperone that directly transfers zinc cofactor to target proteins, thereby activating them. Zinc is transferred from the CXCC motif in the GTPase domain to the zinc binding site in target proteins in a process requiring GTP hydrolysis.</text>
</comment>
<dbReference type="GO" id="GO:0005737">
    <property type="term" value="C:cytoplasm"/>
    <property type="evidence" value="ECO:0007669"/>
    <property type="project" value="TreeGrafter"/>
</dbReference>
<dbReference type="Gene3D" id="3.40.50.300">
    <property type="entry name" value="P-loop containing nucleotide triphosphate hydrolases"/>
    <property type="match status" value="1"/>
</dbReference>
<dbReference type="Gene3D" id="3.30.1220.10">
    <property type="entry name" value="CobW-like, C-terminal domain"/>
    <property type="match status" value="1"/>
</dbReference>
<dbReference type="GO" id="GO:0000166">
    <property type="term" value="F:nucleotide binding"/>
    <property type="evidence" value="ECO:0007669"/>
    <property type="project" value="UniProtKB-KW"/>
</dbReference>
<dbReference type="OrthoDB" id="9808822at2"/>
<dbReference type="EMBL" id="LT670817">
    <property type="protein sequence ID" value="SHI16428.1"/>
    <property type="molecule type" value="Genomic_DNA"/>
</dbReference>
<comment type="similarity">
    <text evidence="4">Belongs to the SIMIBI class G3E GTPase family. ZNG1 subfamily.</text>
</comment>
<evidence type="ECO:0000256" key="4">
    <source>
        <dbReference type="ARBA" id="ARBA00034320"/>
    </source>
</evidence>
<evidence type="ECO:0000259" key="7">
    <source>
        <dbReference type="SMART" id="SM00833"/>
    </source>
</evidence>
<evidence type="ECO:0000256" key="2">
    <source>
        <dbReference type="ARBA" id="ARBA00022801"/>
    </source>
</evidence>
<dbReference type="InterPro" id="IPR051316">
    <property type="entry name" value="Zinc-reg_GTPase_activator"/>
</dbReference>
<dbReference type="RefSeq" id="WP_079606835.1">
    <property type="nucleotide sequence ID" value="NZ_LT670817.1"/>
</dbReference>
<dbReference type="Pfam" id="PF02492">
    <property type="entry name" value="cobW"/>
    <property type="match status" value="1"/>
</dbReference>
<comment type="catalytic activity">
    <reaction evidence="6">
        <text>GTP + H2O = GDP + phosphate + H(+)</text>
        <dbReference type="Rhea" id="RHEA:19669"/>
        <dbReference type="ChEBI" id="CHEBI:15377"/>
        <dbReference type="ChEBI" id="CHEBI:15378"/>
        <dbReference type="ChEBI" id="CHEBI:37565"/>
        <dbReference type="ChEBI" id="CHEBI:43474"/>
        <dbReference type="ChEBI" id="CHEBI:58189"/>
    </reaction>
    <physiologicalReaction direction="left-to-right" evidence="6">
        <dbReference type="Rhea" id="RHEA:19670"/>
    </physiologicalReaction>
</comment>
<proteinExistence type="inferred from homology"/>
<dbReference type="PANTHER" id="PTHR13748:SF62">
    <property type="entry name" value="COBW DOMAIN-CONTAINING PROTEIN"/>
    <property type="match status" value="1"/>
</dbReference>
<dbReference type="SMART" id="SM00833">
    <property type="entry name" value="CobW_C"/>
    <property type="match status" value="1"/>
</dbReference>
<dbReference type="CDD" id="cd03112">
    <property type="entry name" value="CobW-like"/>
    <property type="match status" value="1"/>
</dbReference>
<keyword evidence="1" id="KW-0547">Nucleotide-binding</keyword>
<sequence length="349" mass="37702">MTSGPQKGADGAGDLRRLAAGRETLAMLTGIFEAARLIPAQTAAKTGSLPLTVISGFLGAGKTTLVNRLLSETHGRRIAVLVNDFGAVNIDEELIRSRSEDAIGLANGCACCSIAGDLTRALLRLLQRPDPPDAIVLEASGLADPHGIAQVALANPAIRLDGVLTLVDGETFLNRIRDPEILPTISSQLMAADLVVLNKTDLINGNRHLVRSRLEEFAGQRTIIEVVQADVPVDIVLGVNTKRSSSFQCAMEGHASAFSSWTCSWDVPLDRDWLAAALRQLPAYVIRAKGIFHFENEPARRFVYQRVGRRENLEAEAVSPSPPRSRLVVIGSSAAWNPRDISRHFPPCR</sequence>
<dbReference type="PANTHER" id="PTHR13748">
    <property type="entry name" value="COBW-RELATED"/>
    <property type="match status" value="1"/>
</dbReference>
<dbReference type="InterPro" id="IPR011629">
    <property type="entry name" value="CobW-like_C"/>
</dbReference>
<dbReference type="Pfam" id="PF07683">
    <property type="entry name" value="CobW_C"/>
    <property type="match status" value="1"/>
</dbReference>
<evidence type="ECO:0000256" key="3">
    <source>
        <dbReference type="ARBA" id="ARBA00023186"/>
    </source>
</evidence>
<evidence type="ECO:0000256" key="1">
    <source>
        <dbReference type="ARBA" id="ARBA00022741"/>
    </source>
</evidence>
<dbReference type="InterPro" id="IPR003495">
    <property type="entry name" value="CobW/HypB/UreG_nucleotide-bd"/>
</dbReference>
<keyword evidence="3" id="KW-0143">Chaperone</keyword>
<evidence type="ECO:0000313" key="9">
    <source>
        <dbReference type="Proteomes" id="UP000189796"/>
    </source>
</evidence>
<dbReference type="InterPro" id="IPR036627">
    <property type="entry name" value="CobW-likC_sf"/>
</dbReference>
<evidence type="ECO:0000256" key="6">
    <source>
        <dbReference type="ARBA" id="ARBA00049117"/>
    </source>
</evidence>
<evidence type="ECO:0000256" key="5">
    <source>
        <dbReference type="ARBA" id="ARBA00045658"/>
    </source>
</evidence>
<name>A0A1M5YX51_9BRAD</name>
<reference evidence="8 9" key="1">
    <citation type="submission" date="2016-11" db="EMBL/GenBank/DDBJ databases">
        <authorList>
            <person name="Jaros S."/>
            <person name="Januszkiewicz K."/>
            <person name="Wedrychowicz H."/>
        </authorList>
    </citation>
    <scope>NUCLEOTIDE SEQUENCE [LARGE SCALE GENOMIC DNA]</scope>
    <source>
        <strain evidence="8 9">GAS138</strain>
    </source>
</reference>
<dbReference type="GO" id="GO:0016787">
    <property type="term" value="F:hydrolase activity"/>
    <property type="evidence" value="ECO:0007669"/>
    <property type="project" value="UniProtKB-KW"/>
</dbReference>
<protein>
    <submittedName>
        <fullName evidence="8">GTPase, G3E family</fullName>
    </submittedName>
</protein>
<dbReference type="SUPFAM" id="SSF90002">
    <property type="entry name" value="Hypothetical protein YjiA, C-terminal domain"/>
    <property type="match status" value="1"/>
</dbReference>
<dbReference type="Proteomes" id="UP000189796">
    <property type="component" value="Chromosome I"/>
</dbReference>
<dbReference type="AlphaFoldDB" id="A0A1M5YX51"/>
<keyword evidence="2" id="KW-0378">Hydrolase</keyword>
<organism evidence="8 9">
    <name type="scientific">Bradyrhizobium erythrophlei</name>
    <dbReference type="NCBI Taxonomy" id="1437360"/>
    <lineage>
        <taxon>Bacteria</taxon>
        <taxon>Pseudomonadati</taxon>
        <taxon>Pseudomonadota</taxon>
        <taxon>Alphaproteobacteria</taxon>
        <taxon>Hyphomicrobiales</taxon>
        <taxon>Nitrobacteraceae</taxon>
        <taxon>Bradyrhizobium</taxon>
    </lineage>
</organism>
<dbReference type="SUPFAM" id="SSF52540">
    <property type="entry name" value="P-loop containing nucleoside triphosphate hydrolases"/>
    <property type="match status" value="1"/>
</dbReference>
<gene>
    <name evidence="8" type="ORF">SAMN05443248_8897</name>
</gene>